<dbReference type="PANTHER" id="PTHR12526">
    <property type="entry name" value="GLYCOSYLTRANSFERASE"/>
    <property type="match status" value="1"/>
</dbReference>
<reference evidence="3 4" key="1">
    <citation type="journal article" date="2016" name="Nat. Biotechnol.">
        <title>Measurement of bacterial replication rates in microbial communities.</title>
        <authorList>
            <person name="Brown C.T."/>
            <person name="Olm M.R."/>
            <person name="Thomas B.C."/>
            <person name="Banfield J.F."/>
        </authorList>
    </citation>
    <scope>NUCLEOTIDE SEQUENCE [LARGE SCALE GENOMIC DNA]</scope>
    <source>
        <strain evidence="3">42_262</strain>
    </source>
</reference>
<gene>
    <name evidence="3" type="ORF">BHV80_09465</name>
</gene>
<name>A0A1Q6J7F0_PHOVU</name>
<evidence type="ECO:0000313" key="4">
    <source>
        <dbReference type="Proteomes" id="UP000186631"/>
    </source>
</evidence>
<keyword evidence="3" id="KW-0808">Transferase</keyword>
<evidence type="ECO:0000259" key="2">
    <source>
        <dbReference type="Pfam" id="PF13439"/>
    </source>
</evidence>
<dbReference type="SUPFAM" id="SSF53756">
    <property type="entry name" value="UDP-Glycosyltransferase/glycogen phosphorylase"/>
    <property type="match status" value="1"/>
</dbReference>
<comment type="caution">
    <text evidence="3">The sequence shown here is derived from an EMBL/GenBank/DDBJ whole genome shotgun (WGS) entry which is preliminary data.</text>
</comment>
<dbReference type="AlphaFoldDB" id="A0A1Q6J7F0"/>
<feature type="domain" description="Glycosyl transferase family 1" evidence="1">
    <location>
        <begin position="177"/>
        <end position="321"/>
    </location>
</feature>
<accession>A0A1Q6J7F0</accession>
<protein>
    <submittedName>
        <fullName evidence="3">Glycosyl transferase</fullName>
    </submittedName>
</protein>
<dbReference type="Gene3D" id="3.40.50.2000">
    <property type="entry name" value="Glycogen Phosphorylase B"/>
    <property type="match status" value="2"/>
</dbReference>
<evidence type="ECO:0000259" key="1">
    <source>
        <dbReference type="Pfam" id="PF00534"/>
    </source>
</evidence>
<dbReference type="Pfam" id="PF00534">
    <property type="entry name" value="Glycos_transf_1"/>
    <property type="match status" value="1"/>
</dbReference>
<dbReference type="RefSeq" id="WP_234224177.1">
    <property type="nucleotide sequence ID" value="NZ_CP181424.1"/>
</dbReference>
<evidence type="ECO:0000313" key="3">
    <source>
        <dbReference type="EMBL" id="OKZ49043.1"/>
    </source>
</evidence>
<proteinExistence type="predicted"/>
<dbReference type="Pfam" id="PF13439">
    <property type="entry name" value="Glyco_transf_4"/>
    <property type="match status" value="1"/>
</dbReference>
<feature type="domain" description="Glycosyltransferase subfamily 4-like N-terminal" evidence="2">
    <location>
        <begin position="13"/>
        <end position="165"/>
    </location>
</feature>
<sequence>MRILQIITLSELGGAQTVVVNLSNKLSENHEVIVVAGEGDGKMWQMLHSDVKQEHCKYLKRAISPVYDMLTIIDFWKLYWKYKPDIIHLHSSKVGMLGRIAFPAKKTIYTVHGFDSIRLAHRKFLPIERLIQYSCKSIVGVSHYDAKNLKAEKITHHIHCVYNGICPIETGEELSFQLPEKYAKIVLCIARLSPQKNSDLFMAVAELLPHYAFVWIGNQQEVNTHPDNVYFLGNIPNAGKYNLIADIFILPSNYEGLPMVILEAMSVGKPVVASNVGGISEIVVNGKNGYVVENTPQAFAEKISCILENEETYCSFAENARYRFMRELTVDKMVEGYLEIYNF</sequence>
<dbReference type="Proteomes" id="UP000186631">
    <property type="component" value="Unassembled WGS sequence"/>
</dbReference>
<dbReference type="EMBL" id="MNQV01000178">
    <property type="protein sequence ID" value="OKZ49043.1"/>
    <property type="molecule type" value="Genomic_DNA"/>
</dbReference>
<dbReference type="InterPro" id="IPR028098">
    <property type="entry name" value="Glyco_trans_4-like_N"/>
</dbReference>
<dbReference type="GO" id="GO:0016757">
    <property type="term" value="F:glycosyltransferase activity"/>
    <property type="evidence" value="ECO:0007669"/>
    <property type="project" value="InterPro"/>
</dbReference>
<dbReference type="InterPro" id="IPR001296">
    <property type="entry name" value="Glyco_trans_1"/>
</dbReference>
<organism evidence="3 4">
    <name type="scientific">Phocaeicola vulgatus</name>
    <name type="common">Bacteroides vulgatus</name>
    <dbReference type="NCBI Taxonomy" id="821"/>
    <lineage>
        <taxon>Bacteria</taxon>
        <taxon>Pseudomonadati</taxon>
        <taxon>Bacteroidota</taxon>
        <taxon>Bacteroidia</taxon>
        <taxon>Bacteroidales</taxon>
        <taxon>Bacteroidaceae</taxon>
        <taxon>Phocaeicola</taxon>
    </lineage>
</organism>